<name>A0AAN7TQI1_9PEZI</name>
<feature type="region of interest" description="Disordered" evidence="1">
    <location>
        <begin position="306"/>
        <end position="341"/>
    </location>
</feature>
<comment type="caution">
    <text evidence="2">The sequence shown here is derived from an EMBL/GenBank/DDBJ whole genome shotgun (WGS) entry which is preliminary data.</text>
</comment>
<reference evidence="2" key="1">
    <citation type="submission" date="2023-08" db="EMBL/GenBank/DDBJ databases">
        <title>Black Yeasts Isolated from many extreme environments.</title>
        <authorList>
            <person name="Coleine C."/>
            <person name="Stajich J.E."/>
            <person name="Selbmann L."/>
        </authorList>
    </citation>
    <scope>NUCLEOTIDE SEQUENCE</scope>
    <source>
        <strain evidence="2">CCFEE 5401</strain>
    </source>
</reference>
<dbReference type="Proteomes" id="UP001310890">
    <property type="component" value="Unassembled WGS sequence"/>
</dbReference>
<proteinExistence type="predicted"/>
<feature type="compositionally biased region" description="Polar residues" evidence="1">
    <location>
        <begin position="118"/>
        <end position="131"/>
    </location>
</feature>
<gene>
    <name evidence="2" type="ORF">LTR62_005881</name>
</gene>
<feature type="compositionally biased region" description="Basic residues" evidence="1">
    <location>
        <begin position="521"/>
        <end position="530"/>
    </location>
</feature>
<feature type="region of interest" description="Disordered" evidence="1">
    <location>
        <begin position="511"/>
        <end position="754"/>
    </location>
</feature>
<feature type="region of interest" description="Disordered" evidence="1">
    <location>
        <begin position="272"/>
        <end position="291"/>
    </location>
</feature>
<feature type="compositionally biased region" description="Polar residues" evidence="1">
    <location>
        <begin position="169"/>
        <end position="178"/>
    </location>
</feature>
<dbReference type="EMBL" id="JAVRRL010000005">
    <property type="protein sequence ID" value="KAK5117264.1"/>
    <property type="molecule type" value="Genomic_DNA"/>
</dbReference>
<dbReference type="AlphaFoldDB" id="A0AAN7TQI1"/>
<sequence>MPPLVLADSDDDESEELLDLEPIADEVVNAAAANPRTHDSGSTTTESSVGIEERIRLAAIALMAPTASAVPEVSGGPSPVMALQASQSTKRRHTAAFVATASSSLSSMQTRTKRTKTSPEQKTYSKLQRSSAPRVDDEETGAFARFRADEEEEQDGRRVCDHSAAAAGTPSSLGLPTGSLQRESLDHRLNLLFRESGSTAVDNESSQQRMIERARDGARSVGSTSVVARLVSEDEGKSSPFPWTASQRTPRGRFTQEGRVSALHEGLVVGGEDVEGPEVRGGAPDGGESALVGPAQAAADLRTAGAGQALSSAGMEADQHGGPVKSPRTAQPEPAMPKSSPRVEIALPVAPVTTESASVVQQLELPIQGGKRKAKADPVEDLSSESLADLPPKEMYVPRPSRRRATQMAEEVIDYSLKPEKAARARRTKTAMAAVQERGMLGVFQGSGIATCSPYVEIKASKESTTTVAGAILSEEDINVAVSAHTETVAASSPATISQMNIKAMEHVDDKTFVKPATKPKSTKKARRSHTTIFEDHVDLTPSLRSPSLSQQQAARKKALDDPGPKAIGTREQHHIKKGQDDDESNEMAGKAEPTKEVDVSNASAHNKENAEEQEVPTKKRRGRKPSKKTESKSAEVVEEDERGQGDNADPSTNEDAAKLQGRDPLSKTSQDSTDVHDEALPDRDQLPEESVVFMGGEKRTTPSALEPTPSHEKIVATKTSTPPPKSSPSSHSPIKSSSGVPLRVGLSKRQRIPSLLRVMRPPVKR</sequence>
<feature type="compositionally biased region" description="Basic and acidic residues" evidence="1">
    <location>
        <begin position="656"/>
        <end position="666"/>
    </location>
</feature>
<feature type="compositionally biased region" description="Low complexity" evidence="1">
    <location>
        <begin position="728"/>
        <end position="739"/>
    </location>
</feature>
<feature type="compositionally biased region" description="Basic and acidic residues" evidence="1">
    <location>
        <begin position="558"/>
        <end position="573"/>
    </location>
</feature>
<protein>
    <submittedName>
        <fullName evidence="2">Uncharacterized protein</fullName>
    </submittedName>
</protein>
<evidence type="ECO:0000256" key="1">
    <source>
        <dbReference type="SAM" id="MobiDB-lite"/>
    </source>
</evidence>
<organism evidence="2 3">
    <name type="scientific">Meristemomyces frigidus</name>
    <dbReference type="NCBI Taxonomy" id="1508187"/>
    <lineage>
        <taxon>Eukaryota</taxon>
        <taxon>Fungi</taxon>
        <taxon>Dikarya</taxon>
        <taxon>Ascomycota</taxon>
        <taxon>Pezizomycotina</taxon>
        <taxon>Dothideomycetes</taxon>
        <taxon>Dothideomycetidae</taxon>
        <taxon>Mycosphaerellales</taxon>
        <taxon>Teratosphaeriaceae</taxon>
        <taxon>Meristemomyces</taxon>
    </lineage>
</organism>
<feature type="compositionally biased region" description="Low complexity" evidence="1">
    <location>
        <begin position="542"/>
        <end position="554"/>
    </location>
</feature>
<feature type="compositionally biased region" description="Polar residues" evidence="1">
    <location>
        <begin position="100"/>
        <end position="110"/>
    </location>
</feature>
<evidence type="ECO:0000313" key="3">
    <source>
        <dbReference type="Proteomes" id="UP001310890"/>
    </source>
</evidence>
<feature type="region of interest" description="Disordered" evidence="1">
    <location>
        <begin position="99"/>
        <end position="178"/>
    </location>
</feature>
<evidence type="ECO:0000313" key="2">
    <source>
        <dbReference type="EMBL" id="KAK5117264.1"/>
    </source>
</evidence>
<feature type="region of interest" description="Disordered" evidence="1">
    <location>
        <begin position="31"/>
        <end position="50"/>
    </location>
</feature>
<feature type="compositionally biased region" description="Basic and acidic residues" evidence="1">
    <location>
        <begin position="674"/>
        <end position="687"/>
    </location>
</feature>
<accession>A0AAN7TQI1</accession>